<gene>
    <name evidence="1" type="ORF">ACD_71C00211G0003</name>
</gene>
<evidence type="ECO:0000313" key="1">
    <source>
        <dbReference type="EMBL" id="EKD44216.1"/>
    </source>
</evidence>
<dbReference type="EMBL" id="AMFJ01028942">
    <property type="protein sequence ID" value="EKD44216.1"/>
    <property type="molecule type" value="Genomic_DNA"/>
</dbReference>
<comment type="caution">
    <text evidence="1">The sequence shown here is derived from an EMBL/GenBank/DDBJ whole genome shotgun (WGS) entry which is preliminary data.</text>
</comment>
<accession>K1Z4P4</accession>
<name>K1Z4P4_9BACT</name>
<organism evidence="1">
    <name type="scientific">uncultured bacterium</name>
    <name type="common">gcode 4</name>
    <dbReference type="NCBI Taxonomy" id="1234023"/>
    <lineage>
        <taxon>Bacteria</taxon>
        <taxon>environmental samples</taxon>
    </lineage>
</organism>
<proteinExistence type="predicted"/>
<dbReference type="AlphaFoldDB" id="K1Z4P4"/>
<protein>
    <submittedName>
        <fullName evidence="1">Uncharacterized protein</fullName>
    </submittedName>
</protein>
<sequence length="64" mass="7439">MAERKKFASAVNFYVTDAQKKKIEVILEQKGQSLTDFLRGHIQTTVEKYEDKNGPINIYQTYIV</sequence>
<reference evidence="1" key="1">
    <citation type="journal article" date="2012" name="Science">
        <title>Fermentation, hydrogen, and sulfur metabolism in multiple uncultivated bacterial phyla.</title>
        <authorList>
            <person name="Wrighton K.C."/>
            <person name="Thomas B.C."/>
            <person name="Sharon I."/>
            <person name="Miller C.S."/>
            <person name="Castelle C.J."/>
            <person name="VerBerkmoes N.C."/>
            <person name="Wilkins M.J."/>
            <person name="Hettich R.L."/>
            <person name="Lipton M.S."/>
            <person name="Williams K.H."/>
            <person name="Long P.E."/>
            <person name="Banfield J.F."/>
        </authorList>
    </citation>
    <scope>NUCLEOTIDE SEQUENCE [LARGE SCALE GENOMIC DNA]</scope>
</reference>